<keyword evidence="6 11" id="KW-0274">FAD</keyword>
<evidence type="ECO:0000256" key="3">
    <source>
        <dbReference type="ARBA" id="ARBA00022630"/>
    </source>
</evidence>
<dbReference type="InterPro" id="IPR001433">
    <property type="entry name" value="OxRdtase_FAD/NAD-bd"/>
</dbReference>
<comment type="cofactor">
    <cofactor evidence="10">
        <name>[2Fe-2S] cluster</name>
        <dbReference type="ChEBI" id="CHEBI:190135"/>
    </cofactor>
</comment>
<dbReference type="InterPro" id="IPR017927">
    <property type="entry name" value="FAD-bd_FR_type"/>
</dbReference>
<dbReference type="InterPro" id="IPR019480">
    <property type="entry name" value="Dihydroorotate_DH_Fe-S-bd"/>
</dbReference>
<dbReference type="GO" id="GO:0050660">
    <property type="term" value="F:flavin adenine dinucleotide binding"/>
    <property type="evidence" value="ECO:0007669"/>
    <property type="project" value="InterPro"/>
</dbReference>
<dbReference type="InterPro" id="IPR012165">
    <property type="entry name" value="Cyt_c3_hydrogenase_gsu"/>
</dbReference>
<keyword evidence="15" id="KW-1185">Reference proteome</keyword>
<comment type="cofactor">
    <cofactor evidence="11">
        <name>FAD</name>
        <dbReference type="ChEBI" id="CHEBI:57692"/>
    </cofactor>
    <text evidence="11">Binds 1 FAD per subunit.</text>
</comment>
<evidence type="ECO:0000256" key="1">
    <source>
        <dbReference type="ARBA" id="ARBA00006422"/>
    </source>
</evidence>
<evidence type="ECO:0000256" key="9">
    <source>
        <dbReference type="ARBA" id="ARBA00023014"/>
    </source>
</evidence>
<dbReference type="GeneID" id="82150391"/>
<name>A0A4Z0V753_9BACT</name>
<evidence type="ECO:0000256" key="5">
    <source>
        <dbReference type="ARBA" id="ARBA00022723"/>
    </source>
</evidence>
<feature type="binding site" evidence="11">
    <location>
        <begin position="61"/>
        <end position="62"/>
    </location>
    <ligand>
        <name>FAD</name>
        <dbReference type="ChEBI" id="CHEBI:57692"/>
    </ligand>
</feature>
<feature type="binding site" evidence="11">
    <location>
        <begin position="37"/>
        <end position="40"/>
    </location>
    <ligand>
        <name>FAD</name>
        <dbReference type="ChEBI" id="CHEBI:57692"/>
    </ligand>
</feature>
<dbReference type="Pfam" id="PF10418">
    <property type="entry name" value="DHODB_Fe-S_bind"/>
    <property type="match status" value="1"/>
</dbReference>
<evidence type="ECO:0000256" key="8">
    <source>
        <dbReference type="ARBA" id="ARBA00023004"/>
    </source>
</evidence>
<dbReference type="Gene3D" id="2.10.240.10">
    <property type="entry name" value="Dihydroorotate dehydrogenase, electron transfer subunit"/>
    <property type="match status" value="1"/>
</dbReference>
<sequence>MYSRLTLAPADGSKLPEILPGQFVQVAAETPGVFLRRPISINDVDYDKNTIDLLIRKAGTGTAALLSLKENDTVNILLPLGNGFSTTAEPASRLMLIGGGVGVAPLLYLGRKLKETGHCVEFLLGARSGADILEMEQFEEVGRVHISTEDGSLGEKGLVTQHSALNENIDNIYCCGPAPMMKAVAHIAKERNIECEVSLENMMACGLGACLCCVENTVKGNVCVCTEGPVFNINLLNW</sequence>
<organism evidence="14 15">
    <name type="scientific">Duncaniella freteri</name>
    <dbReference type="NCBI Taxonomy" id="2530391"/>
    <lineage>
        <taxon>Bacteria</taxon>
        <taxon>Pseudomonadati</taxon>
        <taxon>Bacteroidota</taxon>
        <taxon>Bacteroidia</taxon>
        <taxon>Bacteroidales</taxon>
        <taxon>Muribaculaceae</taxon>
        <taxon>Duncaniella</taxon>
    </lineage>
</organism>
<feature type="binding site" evidence="12">
    <location>
        <position position="205"/>
    </location>
    <ligand>
        <name>[2Fe-2S] cluster</name>
        <dbReference type="ChEBI" id="CHEBI:190135"/>
    </ligand>
</feature>
<keyword evidence="7" id="KW-0249">Electron transport</keyword>
<keyword evidence="4 12" id="KW-0001">2Fe-2S</keyword>
<dbReference type="Gene3D" id="2.40.30.10">
    <property type="entry name" value="Translation factors"/>
    <property type="match status" value="1"/>
</dbReference>
<keyword evidence="9 12" id="KW-0411">Iron-sulfur</keyword>
<dbReference type="SUPFAM" id="SSF52343">
    <property type="entry name" value="Ferredoxin reductase-like, C-terminal NADP-linked domain"/>
    <property type="match status" value="1"/>
</dbReference>
<evidence type="ECO:0000256" key="10">
    <source>
        <dbReference type="ARBA" id="ARBA00034078"/>
    </source>
</evidence>
<dbReference type="PIRSF" id="PIRSF006816">
    <property type="entry name" value="Cyc3_hyd_g"/>
    <property type="match status" value="1"/>
</dbReference>
<comment type="caution">
    <text evidence="14">The sequence shown here is derived from an EMBL/GenBank/DDBJ whole genome shotgun (WGS) entry which is preliminary data.</text>
</comment>
<dbReference type="PRINTS" id="PR00409">
    <property type="entry name" value="PHDIOXRDTASE"/>
</dbReference>
<proteinExistence type="inferred from homology"/>
<evidence type="ECO:0000256" key="2">
    <source>
        <dbReference type="ARBA" id="ARBA00022448"/>
    </source>
</evidence>
<dbReference type="AlphaFoldDB" id="A0A4Z0V753"/>
<dbReference type="GO" id="GO:0046872">
    <property type="term" value="F:metal ion binding"/>
    <property type="evidence" value="ECO:0007669"/>
    <property type="project" value="UniProtKB-KW"/>
</dbReference>
<keyword evidence="5 12" id="KW-0479">Metal-binding</keyword>
<keyword evidence="2" id="KW-0813">Transport</keyword>
<dbReference type="PANTHER" id="PTHR43513">
    <property type="entry name" value="DIHYDROOROTATE DEHYDROGENASE B (NAD(+)), ELECTRON TRANSFER SUBUNIT"/>
    <property type="match status" value="1"/>
</dbReference>
<evidence type="ECO:0000256" key="4">
    <source>
        <dbReference type="ARBA" id="ARBA00022714"/>
    </source>
</evidence>
<keyword evidence="3 11" id="KW-0285">Flavoprotein</keyword>
<comment type="similarity">
    <text evidence="1">Belongs to the PyrK family.</text>
</comment>
<dbReference type="GO" id="GO:0051537">
    <property type="term" value="F:2 iron, 2 sulfur cluster binding"/>
    <property type="evidence" value="ECO:0007669"/>
    <property type="project" value="UniProtKB-KW"/>
</dbReference>
<dbReference type="PANTHER" id="PTHR43513:SF3">
    <property type="entry name" value="DIHYDROOROTATE DEHYDROGENASE B (NAD(+)), ELECTRON TRANSFER SUBUNIT-RELATED"/>
    <property type="match status" value="1"/>
</dbReference>
<dbReference type="EMBL" id="SJSA01000002">
    <property type="protein sequence ID" value="TGG37163.1"/>
    <property type="molecule type" value="Genomic_DNA"/>
</dbReference>
<dbReference type="Gene3D" id="3.40.50.80">
    <property type="entry name" value="Nucleotide-binding domain of ferredoxin-NADP reductase (FNR) module"/>
    <property type="match status" value="1"/>
</dbReference>
<dbReference type="InterPro" id="IPR050353">
    <property type="entry name" value="PyrK_electron_transfer"/>
</dbReference>
<protein>
    <submittedName>
        <fullName evidence="14">Dihydroorotate dehydrogenase electron transfer subunit</fullName>
    </submittedName>
</protein>
<evidence type="ECO:0000256" key="6">
    <source>
        <dbReference type="ARBA" id="ARBA00022827"/>
    </source>
</evidence>
<evidence type="ECO:0000259" key="13">
    <source>
        <dbReference type="PROSITE" id="PS51384"/>
    </source>
</evidence>
<feature type="domain" description="FAD-binding FR-type" evidence="13">
    <location>
        <begin position="1"/>
        <end position="86"/>
    </location>
</feature>
<feature type="binding site" evidence="11">
    <location>
        <begin position="54"/>
        <end position="56"/>
    </location>
    <ligand>
        <name>FAD</name>
        <dbReference type="ChEBI" id="CHEBI:57692"/>
    </ligand>
</feature>
<gene>
    <name evidence="14" type="ORF">EZ315_11380</name>
</gene>
<evidence type="ECO:0000256" key="7">
    <source>
        <dbReference type="ARBA" id="ARBA00022982"/>
    </source>
</evidence>
<dbReference type="Proteomes" id="UP000297635">
    <property type="component" value="Unassembled WGS sequence"/>
</dbReference>
<dbReference type="SUPFAM" id="SSF63380">
    <property type="entry name" value="Riboflavin synthase domain-like"/>
    <property type="match status" value="1"/>
</dbReference>
<dbReference type="GO" id="GO:0006221">
    <property type="term" value="P:pyrimidine nucleotide biosynthetic process"/>
    <property type="evidence" value="ECO:0007669"/>
    <property type="project" value="InterPro"/>
</dbReference>
<evidence type="ECO:0000256" key="12">
    <source>
        <dbReference type="PIRSR" id="PIRSR006816-2"/>
    </source>
</evidence>
<evidence type="ECO:0000256" key="11">
    <source>
        <dbReference type="PIRSR" id="PIRSR006816-1"/>
    </source>
</evidence>
<comment type="cofactor">
    <cofactor evidence="12">
        <name>[2Fe-2S] cluster</name>
        <dbReference type="ChEBI" id="CHEBI:190135"/>
    </cofactor>
    <text evidence="12">Binds 1 [2Fe-2S] cluster per subunit.</text>
</comment>
<dbReference type="InterPro" id="IPR017938">
    <property type="entry name" value="Riboflavin_synthase-like_b-brl"/>
</dbReference>
<evidence type="ECO:0000313" key="14">
    <source>
        <dbReference type="EMBL" id="TGG37163.1"/>
    </source>
</evidence>
<dbReference type="CDD" id="cd06218">
    <property type="entry name" value="DHOD_e_trans"/>
    <property type="match status" value="1"/>
</dbReference>
<dbReference type="InterPro" id="IPR037117">
    <property type="entry name" value="Dihydroorotate_DH_ele_sf"/>
</dbReference>
<dbReference type="PROSITE" id="PS51384">
    <property type="entry name" value="FAD_FR"/>
    <property type="match status" value="1"/>
</dbReference>
<feature type="binding site" evidence="12">
    <location>
        <position position="210"/>
    </location>
    <ligand>
        <name>[2Fe-2S] cluster</name>
        <dbReference type="ChEBI" id="CHEBI:190135"/>
    </ligand>
</feature>
<reference evidence="14 15" key="1">
    <citation type="submission" date="2019-02" db="EMBL/GenBank/DDBJ databases">
        <title>Isolation and identification of novel species under the genus Muribaculum.</title>
        <authorList>
            <person name="Miyake S."/>
            <person name="Ding Y."/>
            <person name="Low A."/>
            <person name="Soh M."/>
            <person name="Seedorf H."/>
        </authorList>
    </citation>
    <scope>NUCLEOTIDE SEQUENCE [LARGE SCALE GENOMIC DNA]</scope>
    <source>
        <strain evidence="14 15">TLL-A3</strain>
    </source>
</reference>
<feature type="binding site" evidence="12">
    <location>
        <position position="225"/>
    </location>
    <ligand>
        <name>[2Fe-2S] cluster</name>
        <dbReference type="ChEBI" id="CHEBI:190135"/>
    </ligand>
</feature>
<accession>A0A4Z0V753</accession>
<keyword evidence="8 12" id="KW-0408">Iron</keyword>
<evidence type="ECO:0000313" key="15">
    <source>
        <dbReference type="Proteomes" id="UP000297635"/>
    </source>
</evidence>
<dbReference type="GO" id="GO:0016491">
    <property type="term" value="F:oxidoreductase activity"/>
    <property type="evidence" value="ECO:0007669"/>
    <property type="project" value="InterPro"/>
</dbReference>
<dbReference type="RefSeq" id="WP_135472821.1">
    <property type="nucleotide sequence ID" value="NZ_CASJDB010000013.1"/>
</dbReference>
<dbReference type="InterPro" id="IPR039261">
    <property type="entry name" value="FNR_nucleotide-bd"/>
</dbReference>
<dbReference type="Pfam" id="PF00175">
    <property type="entry name" value="NAD_binding_1"/>
    <property type="match status" value="1"/>
</dbReference>
<feature type="binding site" evidence="12">
    <location>
        <position position="213"/>
    </location>
    <ligand>
        <name>[2Fe-2S] cluster</name>
        <dbReference type="ChEBI" id="CHEBI:190135"/>
    </ligand>
</feature>